<evidence type="ECO:0000256" key="1">
    <source>
        <dbReference type="ARBA" id="ARBA00023015"/>
    </source>
</evidence>
<keyword evidence="3" id="KW-0804">Transcription</keyword>
<dbReference type="PANTHER" id="PTHR40661:SF3">
    <property type="entry name" value="FELS-1 PROPHAGE TRANSCRIPTIONAL REGULATOR"/>
    <property type="match status" value="1"/>
</dbReference>
<evidence type="ECO:0000256" key="3">
    <source>
        <dbReference type="ARBA" id="ARBA00023163"/>
    </source>
</evidence>
<organism evidence="5 6">
    <name type="scientific">Methylobrevis pamukkalensis</name>
    <dbReference type="NCBI Taxonomy" id="1439726"/>
    <lineage>
        <taxon>Bacteria</taxon>
        <taxon>Pseudomonadati</taxon>
        <taxon>Pseudomonadota</taxon>
        <taxon>Alphaproteobacteria</taxon>
        <taxon>Hyphomicrobiales</taxon>
        <taxon>Pleomorphomonadaceae</taxon>
        <taxon>Methylobrevis</taxon>
    </lineage>
</organism>
<gene>
    <name evidence="5" type="ORF">A6302_03580</name>
</gene>
<reference evidence="5 6" key="1">
    <citation type="submission" date="2016-07" db="EMBL/GenBank/DDBJ databases">
        <title>Draft Genome Sequence of Methylobrevis pamukkalensis PK2.</title>
        <authorList>
            <person name="Vasilenko O.V."/>
            <person name="Doronina N.V."/>
            <person name="Shmareva M.N."/>
            <person name="Tarlachkov S.V."/>
            <person name="Mustakhimov I."/>
            <person name="Trotsenko Y.A."/>
        </authorList>
    </citation>
    <scope>NUCLEOTIDE SEQUENCE [LARGE SCALE GENOMIC DNA]</scope>
    <source>
        <strain evidence="5 6">PK2</strain>
    </source>
</reference>
<accession>A0A1E3GYF5</accession>
<dbReference type="EMBL" id="MCRJ01000109">
    <property type="protein sequence ID" value="ODN69109.1"/>
    <property type="molecule type" value="Genomic_DNA"/>
</dbReference>
<name>A0A1E3GYF5_9HYPH</name>
<comment type="caution">
    <text evidence="5">The sequence shown here is derived from an EMBL/GenBank/DDBJ whole genome shotgun (WGS) entry which is preliminary data.</text>
</comment>
<dbReference type="PANTHER" id="PTHR40661">
    <property type="match status" value="1"/>
</dbReference>
<dbReference type="InterPro" id="IPR015927">
    <property type="entry name" value="Peptidase_S24_S26A/B/C"/>
</dbReference>
<protein>
    <submittedName>
        <fullName evidence="5">LexA repressor</fullName>
    </submittedName>
</protein>
<evidence type="ECO:0000313" key="6">
    <source>
        <dbReference type="Proteomes" id="UP000094622"/>
    </source>
</evidence>
<dbReference type="InterPro" id="IPR039418">
    <property type="entry name" value="LexA-like"/>
</dbReference>
<dbReference type="Gene3D" id="2.10.109.10">
    <property type="entry name" value="Umud Fragment, subunit A"/>
    <property type="match status" value="1"/>
</dbReference>
<proteinExistence type="predicted"/>
<keyword evidence="2" id="KW-0238">DNA-binding</keyword>
<evidence type="ECO:0000313" key="5">
    <source>
        <dbReference type="EMBL" id="ODN69109.1"/>
    </source>
</evidence>
<keyword evidence="6" id="KW-1185">Reference proteome</keyword>
<feature type="domain" description="Peptidase S24/S26A/S26B/S26C" evidence="4">
    <location>
        <begin position="2"/>
        <end position="120"/>
    </location>
</feature>
<evidence type="ECO:0000256" key="2">
    <source>
        <dbReference type="ARBA" id="ARBA00023125"/>
    </source>
</evidence>
<dbReference type="CDD" id="cd06529">
    <property type="entry name" value="S24_LexA-like"/>
    <property type="match status" value="1"/>
</dbReference>
<sequence length="125" mass="13383">MPLIGLAQAGAGGFFDGGGLPVGNDWDAVSFPGEQGEAVYALEVAGDSMSPLYRDGDMIIVSPSAQLRRGDKVVVRTRGGEMMAKVLARRSARTIELASFNPAHPERVLAVEEVEWIARILWASQ</sequence>
<dbReference type="SUPFAM" id="SSF51306">
    <property type="entry name" value="LexA/Signal peptidase"/>
    <property type="match status" value="1"/>
</dbReference>
<dbReference type="InterPro" id="IPR036286">
    <property type="entry name" value="LexA/Signal_pep-like_sf"/>
</dbReference>
<dbReference type="Proteomes" id="UP000094622">
    <property type="component" value="Unassembled WGS sequence"/>
</dbReference>
<evidence type="ECO:0000259" key="4">
    <source>
        <dbReference type="Pfam" id="PF00717"/>
    </source>
</evidence>
<dbReference type="AlphaFoldDB" id="A0A1E3GYF5"/>
<keyword evidence="1" id="KW-0805">Transcription regulation</keyword>
<dbReference type="GO" id="GO:0003677">
    <property type="term" value="F:DNA binding"/>
    <property type="evidence" value="ECO:0007669"/>
    <property type="project" value="UniProtKB-KW"/>
</dbReference>
<dbReference type="Pfam" id="PF00717">
    <property type="entry name" value="Peptidase_S24"/>
    <property type="match status" value="1"/>
</dbReference>